<dbReference type="Proteomes" id="UP001233271">
    <property type="component" value="Chromosome 3"/>
</dbReference>
<reference evidence="7" key="1">
    <citation type="journal article" date="2023" name="BMC Genomics">
        <title>Chromosome-level genome assemblies of Cutaneotrichosporon spp. (Trichosporonales, Basidiomycota) reveal imbalanced evolution between nucleotide sequences and chromosome synteny.</title>
        <authorList>
            <person name="Kobayashi Y."/>
            <person name="Kayamori A."/>
            <person name="Aoki K."/>
            <person name="Shiwa Y."/>
            <person name="Matsutani M."/>
            <person name="Fujita N."/>
            <person name="Sugita T."/>
            <person name="Iwasaki W."/>
            <person name="Tanaka N."/>
            <person name="Takashima M."/>
        </authorList>
    </citation>
    <scope>NUCLEOTIDE SEQUENCE</scope>
    <source>
        <strain evidence="7">HIS019</strain>
    </source>
</reference>
<evidence type="ECO:0000256" key="3">
    <source>
        <dbReference type="ARBA" id="ARBA00024042"/>
    </source>
</evidence>
<dbReference type="KEGG" id="ccac:CcaHIS019_0307340"/>
<dbReference type="AlphaFoldDB" id="A0AA48KZL8"/>
<feature type="binding site" evidence="5">
    <location>
        <position position="134"/>
    </location>
    <ligand>
        <name>FMN</name>
        <dbReference type="ChEBI" id="CHEBI:58210"/>
    </ligand>
</feature>
<proteinExistence type="inferred from homology"/>
<evidence type="ECO:0000313" key="7">
    <source>
        <dbReference type="EMBL" id="BEI90664.1"/>
    </source>
</evidence>
<comment type="similarity">
    <text evidence="3">Belongs to the FMN-dependent alpha-hydroxy acid dehydrogenase family.</text>
</comment>
<dbReference type="EMBL" id="AP028214">
    <property type="protein sequence ID" value="BEI90664.1"/>
    <property type="molecule type" value="Genomic_DNA"/>
</dbReference>
<evidence type="ECO:0000259" key="6">
    <source>
        <dbReference type="PROSITE" id="PS51349"/>
    </source>
</evidence>
<feature type="binding site" evidence="5">
    <location>
        <position position="327"/>
    </location>
    <ligand>
        <name>FMN</name>
        <dbReference type="ChEBI" id="CHEBI:58210"/>
    </ligand>
</feature>
<dbReference type="PROSITE" id="PS00557">
    <property type="entry name" value="FMN_HYDROXY_ACID_DH_1"/>
    <property type="match status" value="1"/>
</dbReference>
<dbReference type="PANTHER" id="PTHR10578">
    <property type="entry name" value="S -2-HYDROXY-ACID OXIDASE-RELATED"/>
    <property type="match status" value="1"/>
</dbReference>
<feature type="binding site" evidence="5">
    <location>
        <begin position="105"/>
        <end position="107"/>
    </location>
    <ligand>
        <name>FMN</name>
        <dbReference type="ChEBI" id="CHEBI:58210"/>
    </ligand>
</feature>
<dbReference type="InterPro" id="IPR008259">
    <property type="entry name" value="FMN_hydac_DH_AS"/>
</dbReference>
<feature type="active site" description="Proton acceptor" evidence="4">
    <location>
        <position position="329"/>
    </location>
</feature>
<dbReference type="InterPro" id="IPR013785">
    <property type="entry name" value="Aldolase_TIM"/>
</dbReference>
<keyword evidence="2" id="KW-0560">Oxidoreductase</keyword>
<dbReference type="GeneID" id="85494534"/>
<feature type="binding site" evidence="5">
    <location>
        <position position="184"/>
    </location>
    <ligand>
        <name>FMN</name>
        <dbReference type="ChEBI" id="CHEBI:58210"/>
    </ligand>
</feature>
<protein>
    <recommendedName>
        <fullName evidence="6">FMN hydroxy acid dehydrogenase domain-containing protein</fullName>
    </recommendedName>
</protein>
<feature type="domain" description="FMN hydroxy acid dehydrogenase" evidence="6">
    <location>
        <begin position="26"/>
        <end position="434"/>
    </location>
</feature>
<accession>A0AA48KZL8</accession>
<keyword evidence="5" id="KW-0285">Flavoprotein</keyword>
<dbReference type="InterPro" id="IPR000262">
    <property type="entry name" value="FMN-dep_DH"/>
</dbReference>
<evidence type="ECO:0000256" key="2">
    <source>
        <dbReference type="ARBA" id="ARBA00023002"/>
    </source>
</evidence>
<dbReference type="SUPFAM" id="SSF51395">
    <property type="entry name" value="FMN-linked oxidoreductases"/>
    <property type="match status" value="1"/>
</dbReference>
<feature type="binding site" evidence="5">
    <location>
        <position position="305"/>
    </location>
    <ligand>
        <name>FMN</name>
        <dbReference type="ChEBI" id="CHEBI:58210"/>
    </ligand>
</feature>
<feature type="binding site" evidence="5">
    <location>
        <begin position="360"/>
        <end position="364"/>
    </location>
    <ligand>
        <name>FMN</name>
        <dbReference type="ChEBI" id="CHEBI:58210"/>
    </ligand>
</feature>
<dbReference type="PIRSF" id="PIRSF000138">
    <property type="entry name" value="Al-hdrx_acd_dh"/>
    <property type="match status" value="1"/>
</dbReference>
<feature type="binding site" evidence="5">
    <location>
        <position position="193"/>
    </location>
    <ligand>
        <name>glyoxylate</name>
        <dbReference type="ChEBI" id="CHEBI:36655"/>
    </ligand>
</feature>
<dbReference type="PANTHER" id="PTHR10578:SF143">
    <property type="entry name" value="FMN-DEPENDENT ALPHA-HYDROXY ACID DEHYDROGENASE PB1A11.03"/>
    <property type="match status" value="1"/>
</dbReference>
<feature type="binding site" evidence="5">
    <location>
        <position position="158"/>
    </location>
    <ligand>
        <name>FMN</name>
        <dbReference type="ChEBI" id="CHEBI:58210"/>
    </ligand>
</feature>
<dbReference type="RefSeq" id="XP_060455929.1">
    <property type="nucleotide sequence ID" value="XM_060599213.1"/>
</dbReference>
<comment type="cofactor">
    <cofactor evidence="1">
        <name>FMN</name>
        <dbReference type="ChEBI" id="CHEBI:58210"/>
    </cofactor>
</comment>
<gene>
    <name evidence="7" type="ORF">CcaverHIS019_0307340</name>
</gene>
<organism evidence="7 8">
    <name type="scientific">Cutaneotrichosporon cavernicola</name>
    <dbReference type="NCBI Taxonomy" id="279322"/>
    <lineage>
        <taxon>Eukaryota</taxon>
        <taxon>Fungi</taxon>
        <taxon>Dikarya</taxon>
        <taxon>Basidiomycota</taxon>
        <taxon>Agaricomycotina</taxon>
        <taxon>Tremellomycetes</taxon>
        <taxon>Trichosporonales</taxon>
        <taxon>Trichosporonaceae</taxon>
        <taxon>Cutaneotrichosporon</taxon>
    </lineage>
</organism>
<feature type="binding site" evidence="5">
    <location>
        <position position="329"/>
    </location>
    <ligand>
        <name>glyoxylate</name>
        <dbReference type="ChEBI" id="CHEBI:36655"/>
    </ligand>
</feature>
<evidence type="ECO:0000313" key="8">
    <source>
        <dbReference type="Proteomes" id="UP001233271"/>
    </source>
</evidence>
<feature type="binding site" evidence="5">
    <location>
        <position position="156"/>
    </location>
    <ligand>
        <name>FMN</name>
        <dbReference type="ChEBI" id="CHEBI:58210"/>
    </ligand>
</feature>
<dbReference type="Pfam" id="PF01070">
    <property type="entry name" value="FMN_dh"/>
    <property type="match status" value="1"/>
</dbReference>
<feature type="binding site" evidence="5">
    <location>
        <position position="332"/>
    </location>
    <ligand>
        <name>glyoxylate</name>
        <dbReference type="ChEBI" id="CHEBI:36655"/>
    </ligand>
</feature>
<sequence>MQPPKDYGGAGRAIQGQIYSLGAVGHKPKVPTDPLALAYAASNKMTPEAYWYVAGSAGMQRTAEANVTAFERYQIVPHMLRDVRERSTATTVLGTHVPAPVMFAPIGVLEMAHPQAEVAVAQAAASLGVPMVLSTQGSRPMEETAASLGPAPMWYQLYWSNNNDLMRSLVTRAEAAGAQAIVVTLDTHTIGWRTRDLDLGFLPFAKGMGLAQYFSDPVFLELVKQRVENPPPKDASIPAPRPTLAALGTLWSQASHYPGNTFSNLLSGYPRAAVETFLDVFPCSGIKWTDLALLKSITKLPIILKGIQTSSDAELALRYGVDGIVVSNHGGRQVDGAIASVDALEVVARELEGRIPIIFDSGIRSGADVFKALALGASAVFVGRPWLYGLALDGAEGAKAVMERIIAELDITMALAGVKNLSEINQRCIRRAGAASGAKL</sequence>
<feature type="binding site" evidence="5">
    <location>
        <position position="52"/>
    </location>
    <ligand>
        <name>glyoxylate</name>
        <dbReference type="ChEBI" id="CHEBI:36655"/>
    </ligand>
</feature>
<feature type="binding site" evidence="5">
    <location>
        <begin position="383"/>
        <end position="384"/>
    </location>
    <ligand>
        <name>FMN</name>
        <dbReference type="ChEBI" id="CHEBI:58210"/>
    </ligand>
</feature>
<dbReference type="InterPro" id="IPR037396">
    <property type="entry name" value="FMN_HAD"/>
</dbReference>
<evidence type="ECO:0000256" key="1">
    <source>
        <dbReference type="ARBA" id="ARBA00001917"/>
    </source>
</evidence>
<dbReference type="GO" id="GO:0016491">
    <property type="term" value="F:oxidoreductase activity"/>
    <property type="evidence" value="ECO:0007669"/>
    <property type="project" value="UniProtKB-KW"/>
</dbReference>
<keyword evidence="5" id="KW-0288">FMN</keyword>
<dbReference type="GO" id="GO:0010181">
    <property type="term" value="F:FMN binding"/>
    <property type="evidence" value="ECO:0007669"/>
    <property type="project" value="InterPro"/>
</dbReference>
<evidence type="ECO:0000256" key="4">
    <source>
        <dbReference type="PIRSR" id="PIRSR000138-1"/>
    </source>
</evidence>
<keyword evidence="8" id="KW-1185">Reference proteome</keyword>
<name>A0AA48KZL8_9TREE</name>
<evidence type="ECO:0000256" key="5">
    <source>
        <dbReference type="PIRSR" id="PIRSR000138-2"/>
    </source>
</evidence>
<dbReference type="PROSITE" id="PS51349">
    <property type="entry name" value="FMN_HYDROXY_ACID_DH_2"/>
    <property type="match status" value="1"/>
</dbReference>
<dbReference type="InterPro" id="IPR012133">
    <property type="entry name" value="Alpha-hydoxy_acid_DH_FMN"/>
</dbReference>
<dbReference type="Gene3D" id="3.20.20.70">
    <property type="entry name" value="Aldolase class I"/>
    <property type="match status" value="1"/>
</dbReference>